<dbReference type="Proteomes" id="UP001605036">
    <property type="component" value="Unassembled WGS sequence"/>
</dbReference>
<keyword evidence="4" id="KW-0808">Transferase</keyword>
<evidence type="ECO:0000256" key="4">
    <source>
        <dbReference type="ARBA" id="ARBA00022679"/>
    </source>
</evidence>
<gene>
    <name evidence="7" type="ORF">R1flu_006310</name>
</gene>
<feature type="compositionally biased region" description="Basic and acidic residues" evidence="5">
    <location>
        <begin position="234"/>
        <end position="281"/>
    </location>
</feature>
<comment type="subcellular location">
    <subcellularLocation>
        <location evidence="1">Golgi apparatus membrane</location>
        <topology evidence="1">Single-pass type II membrane protein</topology>
    </subcellularLocation>
</comment>
<reference evidence="7 8" key="1">
    <citation type="submission" date="2024-09" db="EMBL/GenBank/DDBJ databases">
        <title>Chromosome-scale assembly of Riccia fluitans.</title>
        <authorList>
            <person name="Paukszto L."/>
            <person name="Sawicki J."/>
            <person name="Karawczyk K."/>
            <person name="Piernik-Szablinska J."/>
            <person name="Szczecinska M."/>
            <person name="Mazdziarz M."/>
        </authorList>
    </citation>
    <scope>NUCLEOTIDE SEQUENCE [LARGE SCALE GENOMIC DNA]</scope>
    <source>
        <strain evidence="7">Rf_01</strain>
        <tissue evidence="7">Aerial parts of the thallus</tissue>
    </source>
</reference>
<dbReference type="GO" id="GO:0000139">
    <property type="term" value="C:Golgi membrane"/>
    <property type="evidence" value="ECO:0007669"/>
    <property type="project" value="UniProtKB-SubCell"/>
</dbReference>
<accession>A0ABD1YVN4</accession>
<organism evidence="7 8">
    <name type="scientific">Riccia fluitans</name>
    <dbReference type="NCBI Taxonomy" id="41844"/>
    <lineage>
        <taxon>Eukaryota</taxon>
        <taxon>Viridiplantae</taxon>
        <taxon>Streptophyta</taxon>
        <taxon>Embryophyta</taxon>
        <taxon>Marchantiophyta</taxon>
        <taxon>Marchantiopsida</taxon>
        <taxon>Marchantiidae</taxon>
        <taxon>Marchantiales</taxon>
        <taxon>Ricciaceae</taxon>
        <taxon>Riccia</taxon>
    </lineage>
</organism>
<dbReference type="PANTHER" id="PTHR31311">
    <property type="entry name" value="XYLOGLUCAN 6-XYLOSYLTRANSFERASE 5-RELATED-RELATED"/>
    <property type="match status" value="1"/>
</dbReference>
<evidence type="ECO:0000256" key="5">
    <source>
        <dbReference type="SAM" id="MobiDB-lite"/>
    </source>
</evidence>
<dbReference type="AlphaFoldDB" id="A0ABD1YVN4"/>
<keyword evidence="6" id="KW-1133">Transmembrane helix</keyword>
<name>A0ABD1YVN4_9MARC</name>
<proteinExistence type="inferred from homology"/>
<evidence type="ECO:0000256" key="2">
    <source>
        <dbReference type="ARBA" id="ARBA00005664"/>
    </source>
</evidence>
<dbReference type="InterPro" id="IPR008630">
    <property type="entry name" value="Glyco_trans_34"/>
</dbReference>
<dbReference type="InterPro" id="IPR029044">
    <property type="entry name" value="Nucleotide-diphossugar_trans"/>
</dbReference>
<dbReference type="PANTHER" id="PTHR31311:SF44">
    <property type="entry name" value="GLYCOSYLTRANSFERASE 2-RELATED"/>
    <property type="match status" value="1"/>
</dbReference>
<evidence type="ECO:0000256" key="6">
    <source>
        <dbReference type="SAM" id="Phobius"/>
    </source>
</evidence>
<feature type="region of interest" description="Disordered" evidence="5">
    <location>
        <begin position="218"/>
        <end position="286"/>
    </location>
</feature>
<comment type="similarity">
    <text evidence="2">Belongs to the glycosyltransferase 34 family.</text>
</comment>
<evidence type="ECO:0000256" key="3">
    <source>
        <dbReference type="ARBA" id="ARBA00022676"/>
    </source>
</evidence>
<keyword evidence="8" id="KW-1185">Reference proteome</keyword>
<evidence type="ECO:0000313" key="7">
    <source>
        <dbReference type="EMBL" id="KAL2634831.1"/>
    </source>
</evidence>
<sequence>MKDNVKLRPPWTVASIVRRLVSIPRGGLRQQGIGNFLLAIVAALLIVCIIWGPTVSSSAKYASFVPNVVSYQFLSSSTPEERISSSADAAVTSSQRKDELQALEEQIYDEEEETRIVYHKGDSAPQKKNDLQVEERITKTTGEADDGVQDDMEKLQEEDKDQDLQERTILDVGAEELERVKVSEKGDEIPDLQEGTIPDEDAENVERVKVSEKGDEIVDMQEKTIPDEGEEDGERGKVFQKEEDKNDVEKKTITGESKEEEKKKVKEDISKSVKPVAEKKQQHQLNSDRTWDTAAFRFSPKFTDWDKQRAQYLQKNNASIRAPVSRNSRVMLVSSTSPVPCDRTMGTYLYVLSAKNKVDYARLHDIQFYYDMSILDPNFDGLWNKIALLRMLMVKHPEVDWFWWMDMDAWITDMAFEIPFDKYTSDGKNLFLYGDQKILYDEKSWIGISTGDFGIRNCQWSLNLLDAWASLGIKGIREESGKFLTQNLPGRPEGFPADDQSALAYLLNYEKKKWASKVALELSYILIGHWPSLTAQYEDLLVKYRPGFGDHRWPFCVSFAGCQQCSKVENEFPWETCFNQMLRTYDFADSQVLQTMGFKLVGKFGGGGEVVPLHGKQPKRVDGQPYHIYPNVSDWDQQREAYLKKSKSKKGSKPKVLLVSGSGARECPDVRGTHFLLKSLKNKIDYARMHDMEFYYNMDNLDKELLGWWMKIPIIRAMLLAHPDAEWIWWVDSDAVFTDMIFEPPFESYKDVNLVLWGDEGRVFKERDFISINAGILIVRNCQWSLDFLDSFIPMGPYGQVRDDYGKMLTEYLSERPAIQADDQSAIIYMLNTEKEKWAPKVHFETTFTLSGSWKYITKDFEKLAAEYGPGFGDYRCPLITHFAGCQPCSALGWSNFDVDFCYEQMDRSLHFGDNQVIQAYDLEHQSLNSWELQKLGTFSAAQTNATSASQTSK</sequence>
<comment type="caution">
    <text evidence="7">The sequence shown here is derived from an EMBL/GenBank/DDBJ whole genome shotgun (WGS) entry which is preliminary data.</text>
</comment>
<dbReference type="GO" id="GO:0016757">
    <property type="term" value="F:glycosyltransferase activity"/>
    <property type="evidence" value="ECO:0007669"/>
    <property type="project" value="UniProtKB-KW"/>
</dbReference>
<keyword evidence="6" id="KW-0472">Membrane</keyword>
<dbReference type="EMBL" id="JBHFFA010000003">
    <property type="protein sequence ID" value="KAL2634831.1"/>
    <property type="molecule type" value="Genomic_DNA"/>
</dbReference>
<keyword evidence="6" id="KW-0812">Transmembrane</keyword>
<feature type="transmembrane region" description="Helical" evidence="6">
    <location>
        <begin position="33"/>
        <end position="52"/>
    </location>
</feature>
<dbReference type="Gene3D" id="3.90.550.10">
    <property type="entry name" value="Spore Coat Polysaccharide Biosynthesis Protein SpsA, Chain A"/>
    <property type="match status" value="2"/>
</dbReference>
<protein>
    <submittedName>
        <fullName evidence="7">Uncharacterized protein</fullName>
    </submittedName>
</protein>
<dbReference type="Pfam" id="PF05637">
    <property type="entry name" value="Glyco_transf_34"/>
    <property type="match status" value="2"/>
</dbReference>
<evidence type="ECO:0000313" key="8">
    <source>
        <dbReference type="Proteomes" id="UP001605036"/>
    </source>
</evidence>
<evidence type="ECO:0000256" key="1">
    <source>
        <dbReference type="ARBA" id="ARBA00004323"/>
    </source>
</evidence>
<keyword evidence="3" id="KW-0328">Glycosyltransferase</keyword>